<feature type="domain" description="Band 7" evidence="2">
    <location>
        <begin position="43"/>
        <end position="111"/>
    </location>
</feature>
<dbReference type="InterPro" id="IPR001107">
    <property type="entry name" value="Band_7"/>
</dbReference>
<comment type="caution">
    <text evidence="3">The sequence shown here is derived from an EMBL/GenBank/DDBJ whole genome shotgun (WGS) entry which is preliminary data.</text>
</comment>
<dbReference type="InterPro" id="IPR036013">
    <property type="entry name" value="Band_7/SPFH_dom_sf"/>
</dbReference>
<name>A0A6G1CBM8_9ORYZ</name>
<evidence type="ECO:0000313" key="4">
    <source>
        <dbReference type="Proteomes" id="UP000479710"/>
    </source>
</evidence>
<dbReference type="Proteomes" id="UP000479710">
    <property type="component" value="Unassembled WGS sequence"/>
</dbReference>
<dbReference type="InterPro" id="IPR050710">
    <property type="entry name" value="Band7/mec-2_domain"/>
</dbReference>
<accession>A0A6G1CBM8</accession>
<proteinExistence type="predicted"/>
<reference evidence="3 4" key="1">
    <citation type="submission" date="2019-11" db="EMBL/GenBank/DDBJ databases">
        <title>Whole genome sequence of Oryza granulata.</title>
        <authorList>
            <person name="Li W."/>
        </authorList>
    </citation>
    <scope>NUCLEOTIDE SEQUENCE [LARGE SCALE GENOMIC DNA]</scope>
    <source>
        <strain evidence="4">cv. Menghai</strain>
        <tissue evidence="3">Leaf</tissue>
    </source>
</reference>
<dbReference type="GO" id="GO:0007005">
    <property type="term" value="P:mitochondrion organization"/>
    <property type="evidence" value="ECO:0007669"/>
    <property type="project" value="TreeGrafter"/>
</dbReference>
<gene>
    <name evidence="3" type="ORF">E2562_000335</name>
</gene>
<organism evidence="3 4">
    <name type="scientific">Oryza meyeriana var. granulata</name>
    <dbReference type="NCBI Taxonomy" id="110450"/>
    <lineage>
        <taxon>Eukaryota</taxon>
        <taxon>Viridiplantae</taxon>
        <taxon>Streptophyta</taxon>
        <taxon>Embryophyta</taxon>
        <taxon>Tracheophyta</taxon>
        <taxon>Spermatophyta</taxon>
        <taxon>Magnoliopsida</taxon>
        <taxon>Liliopsida</taxon>
        <taxon>Poales</taxon>
        <taxon>Poaceae</taxon>
        <taxon>BOP clade</taxon>
        <taxon>Oryzoideae</taxon>
        <taxon>Oryzeae</taxon>
        <taxon>Oryzinae</taxon>
        <taxon>Oryza</taxon>
        <taxon>Oryza meyeriana</taxon>
    </lineage>
</organism>
<dbReference type="SUPFAM" id="SSF117892">
    <property type="entry name" value="Band 7/SPFH domain"/>
    <property type="match status" value="1"/>
</dbReference>
<dbReference type="OrthoDB" id="434619at2759"/>
<evidence type="ECO:0000313" key="3">
    <source>
        <dbReference type="EMBL" id="KAF0897599.1"/>
    </source>
</evidence>
<evidence type="ECO:0000256" key="1">
    <source>
        <dbReference type="ARBA" id="ARBA00023288"/>
    </source>
</evidence>
<dbReference type="PANTHER" id="PTHR43327">
    <property type="entry name" value="STOMATIN-LIKE PROTEIN 2, MITOCHONDRIAL"/>
    <property type="match status" value="1"/>
</dbReference>
<dbReference type="AlphaFoldDB" id="A0A6G1CBM8"/>
<keyword evidence="1" id="KW-0449">Lipoprotein</keyword>
<dbReference type="PANTHER" id="PTHR43327:SF10">
    <property type="entry name" value="STOMATIN-LIKE PROTEIN 2, MITOCHONDRIAL"/>
    <property type="match status" value="1"/>
</dbReference>
<sequence>MAMILRRSAGSARQLLLPRPLGPAASSTRTFSDYYSRDDVSRIVPEKKAFVVELFGKCLKTLGSGIHVLVPVVDRIAYVHSLKEEAIPIPDQSAVTKDNVSIQIDGELYVKDIQLRKEESLNESHRVEALEGSLCRLQKTGGEIQDNICAQIYPSSSALSKRQE</sequence>
<dbReference type="EMBL" id="SPHZ02000009">
    <property type="protein sequence ID" value="KAF0897599.1"/>
    <property type="molecule type" value="Genomic_DNA"/>
</dbReference>
<dbReference type="Gene3D" id="3.30.479.30">
    <property type="entry name" value="Band 7 domain"/>
    <property type="match status" value="1"/>
</dbReference>
<dbReference type="Pfam" id="PF01145">
    <property type="entry name" value="Band_7"/>
    <property type="match status" value="1"/>
</dbReference>
<dbReference type="GO" id="GO:0005739">
    <property type="term" value="C:mitochondrion"/>
    <property type="evidence" value="ECO:0007669"/>
    <property type="project" value="TreeGrafter"/>
</dbReference>
<evidence type="ECO:0000259" key="2">
    <source>
        <dbReference type="Pfam" id="PF01145"/>
    </source>
</evidence>
<keyword evidence="4" id="KW-1185">Reference proteome</keyword>
<protein>
    <recommendedName>
        <fullName evidence="2">Band 7 domain-containing protein</fullName>
    </recommendedName>
</protein>